<dbReference type="CDD" id="cd09001">
    <property type="entry name" value="GH43_FsAxh1-like"/>
    <property type="match status" value="1"/>
</dbReference>
<feature type="site" description="Important for catalytic activity, responsible for pKa modulation of the active site Glu and correct orientation of both the proton donor and substrate" evidence="5">
    <location>
        <position position="125"/>
    </location>
</feature>
<evidence type="ECO:0000313" key="9">
    <source>
        <dbReference type="EMBL" id="MBE1491715.1"/>
    </source>
</evidence>
<dbReference type="EMBL" id="JADBEB010000001">
    <property type="protein sequence ID" value="MBE1491715.1"/>
    <property type="molecule type" value="Genomic_DNA"/>
</dbReference>
<feature type="domain" description="Beta-xylosidase C-terminal Concanavalin A-like" evidence="8">
    <location>
        <begin position="330"/>
        <end position="420"/>
    </location>
</feature>
<dbReference type="AlphaFoldDB" id="A0A927R0L8"/>
<comment type="caution">
    <text evidence="9">The sequence shown here is derived from an EMBL/GenBank/DDBJ whole genome shotgun (WGS) entry which is preliminary data.</text>
</comment>
<dbReference type="RefSeq" id="WP_192770736.1">
    <property type="nucleotide sequence ID" value="NZ_JADBEB010000001.1"/>
</dbReference>
<dbReference type="Pfam" id="PF17851">
    <property type="entry name" value="GH43_C2"/>
    <property type="match status" value="1"/>
</dbReference>
<gene>
    <name evidence="9" type="ORF">H4W31_007353</name>
</gene>
<name>A0A927R0L8_9ACTN</name>
<dbReference type="Gene3D" id="2.60.120.200">
    <property type="match status" value="1"/>
</dbReference>
<protein>
    <submittedName>
        <fullName evidence="9">Beta-xylosidase</fullName>
    </submittedName>
</protein>
<dbReference type="InterPro" id="IPR006710">
    <property type="entry name" value="Glyco_hydro_43"/>
</dbReference>
<evidence type="ECO:0000256" key="3">
    <source>
        <dbReference type="ARBA" id="ARBA00023295"/>
    </source>
</evidence>
<feature type="active site" description="Proton acceptor" evidence="4">
    <location>
        <position position="17"/>
    </location>
</feature>
<dbReference type="SUPFAM" id="SSF49899">
    <property type="entry name" value="Concanavalin A-like lectins/glucanases"/>
    <property type="match status" value="1"/>
</dbReference>
<sequence>MTQRLYQNPVLAADWSDPDAIRVGDDFYLVASSFHRVPGLPILHSRNLVDWTVVGHALDRLEPAAEFATPQHGRGIWAPAIRHHAGLFWIFYPDPDRGIFVTTAPAVTGPWRRPRPLKTGRGLIDPCPLWDTDGTAYLVHAWARSRAGFNNRITCHRMSPDATRLLDDGRTIIDGDLIPGCRTLEGPKAYRRGDWYWIFAPAGGVADGWQTAFRARHIAGPYAHRIVLARGDTEVNGPHQGAWLDTPAGQHWFLHFQDRGAHGRVVHLQPMRWADDGWPRIGDNAGTGPGTPVRSHPVPVVGSGGSAADVPANGPAPADVPAPPSPATGDDLATGQPGPHWYWPANPRSSWWSPGRPEGLRLTCVRSTAMADLRELPNVLGQRLPAAPATVSTTMTLHSDLPGARAGLTILGRGYAWLGQERTATGIALVHRTAVAPGAGGSAGVGGFEPSAGPAPAETDLARPVPLPAGQRTAVLRVHLGPGAVCRFAAAPGQDPPVPLGIPFVASPGHWVGATLGLFATAPPGEGPAGHAEITRFTVVGG</sequence>
<dbReference type="Gene3D" id="2.115.10.20">
    <property type="entry name" value="Glycosyl hydrolase domain, family 43"/>
    <property type="match status" value="1"/>
</dbReference>
<feature type="region of interest" description="Disordered" evidence="7">
    <location>
        <begin position="280"/>
        <end position="337"/>
    </location>
</feature>
<dbReference type="Proteomes" id="UP000649753">
    <property type="component" value="Unassembled WGS sequence"/>
</dbReference>
<dbReference type="InterPro" id="IPR051795">
    <property type="entry name" value="Glycosyl_Hydrlase_43"/>
</dbReference>
<evidence type="ECO:0000256" key="1">
    <source>
        <dbReference type="ARBA" id="ARBA00009865"/>
    </source>
</evidence>
<keyword evidence="2 6" id="KW-0378">Hydrolase</keyword>
<dbReference type="Pfam" id="PF04616">
    <property type="entry name" value="Glyco_hydro_43"/>
    <property type="match status" value="1"/>
</dbReference>
<dbReference type="PANTHER" id="PTHR42812">
    <property type="entry name" value="BETA-XYLOSIDASE"/>
    <property type="match status" value="1"/>
</dbReference>
<dbReference type="InterPro" id="IPR023296">
    <property type="entry name" value="Glyco_hydro_beta-prop_sf"/>
</dbReference>
<reference evidence="9" key="1">
    <citation type="submission" date="2020-10" db="EMBL/GenBank/DDBJ databases">
        <title>Sequencing the genomes of 1000 actinobacteria strains.</title>
        <authorList>
            <person name="Klenk H.-P."/>
        </authorList>
    </citation>
    <scope>NUCLEOTIDE SEQUENCE</scope>
    <source>
        <strain evidence="9">DSM 46832</strain>
    </source>
</reference>
<keyword evidence="3 6" id="KW-0326">Glycosidase</keyword>
<dbReference type="PANTHER" id="PTHR42812:SF12">
    <property type="entry name" value="BETA-XYLOSIDASE-RELATED"/>
    <property type="match status" value="1"/>
</dbReference>
<evidence type="ECO:0000256" key="4">
    <source>
        <dbReference type="PIRSR" id="PIRSR606710-1"/>
    </source>
</evidence>
<feature type="active site" description="Proton donor" evidence="4">
    <location>
        <position position="185"/>
    </location>
</feature>
<evidence type="ECO:0000256" key="7">
    <source>
        <dbReference type="SAM" id="MobiDB-lite"/>
    </source>
</evidence>
<dbReference type="SUPFAM" id="SSF75005">
    <property type="entry name" value="Arabinanase/levansucrase/invertase"/>
    <property type="match status" value="1"/>
</dbReference>
<evidence type="ECO:0000313" key="10">
    <source>
        <dbReference type="Proteomes" id="UP000649753"/>
    </source>
</evidence>
<accession>A0A927R0L8</accession>
<evidence type="ECO:0000256" key="5">
    <source>
        <dbReference type="PIRSR" id="PIRSR606710-2"/>
    </source>
</evidence>
<dbReference type="GO" id="GO:0004553">
    <property type="term" value="F:hydrolase activity, hydrolyzing O-glycosyl compounds"/>
    <property type="evidence" value="ECO:0007669"/>
    <property type="project" value="InterPro"/>
</dbReference>
<proteinExistence type="inferred from homology"/>
<comment type="similarity">
    <text evidence="1 6">Belongs to the glycosyl hydrolase 43 family.</text>
</comment>
<keyword evidence="10" id="KW-1185">Reference proteome</keyword>
<organism evidence="9 10">
    <name type="scientific">Plantactinospora soyae</name>
    <dbReference type="NCBI Taxonomy" id="1544732"/>
    <lineage>
        <taxon>Bacteria</taxon>
        <taxon>Bacillati</taxon>
        <taxon>Actinomycetota</taxon>
        <taxon>Actinomycetes</taxon>
        <taxon>Micromonosporales</taxon>
        <taxon>Micromonosporaceae</taxon>
        <taxon>Plantactinospora</taxon>
    </lineage>
</organism>
<dbReference type="InterPro" id="IPR013320">
    <property type="entry name" value="ConA-like_dom_sf"/>
</dbReference>
<dbReference type="InterPro" id="IPR041542">
    <property type="entry name" value="GH43_C2"/>
</dbReference>
<evidence type="ECO:0000256" key="6">
    <source>
        <dbReference type="RuleBase" id="RU361187"/>
    </source>
</evidence>
<evidence type="ECO:0000259" key="8">
    <source>
        <dbReference type="Pfam" id="PF17851"/>
    </source>
</evidence>
<evidence type="ECO:0000256" key="2">
    <source>
        <dbReference type="ARBA" id="ARBA00022801"/>
    </source>
</evidence>
<dbReference type="GO" id="GO:0005975">
    <property type="term" value="P:carbohydrate metabolic process"/>
    <property type="evidence" value="ECO:0007669"/>
    <property type="project" value="InterPro"/>
</dbReference>
<feature type="compositionally biased region" description="Low complexity" evidence="7">
    <location>
        <begin position="307"/>
        <end position="317"/>
    </location>
</feature>